<dbReference type="GO" id="GO:0009686">
    <property type="term" value="P:gibberellin biosynthetic process"/>
    <property type="evidence" value="ECO:0007669"/>
    <property type="project" value="InterPro"/>
</dbReference>
<keyword evidence="3 15" id="KW-0349">Heme</keyword>
<dbReference type="InterPro" id="IPR017972">
    <property type="entry name" value="Cyt_P450_CS"/>
</dbReference>
<evidence type="ECO:0000256" key="11">
    <source>
        <dbReference type="ARBA" id="ARBA00023136"/>
    </source>
</evidence>
<dbReference type="GO" id="GO:0005506">
    <property type="term" value="F:iron ion binding"/>
    <property type="evidence" value="ECO:0007669"/>
    <property type="project" value="InterPro"/>
</dbReference>
<dbReference type="InterPro" id="IPR044225">
    <property type="entry name" value="KO_chloroplastic"/>
</dbReference>
<comment type="similarity">
    <text evidence="2 16">Belongs to the cytochrome P450 family.</text>
</comment>
<protein>
    <recommendedName>
        <fullName evidence="14">ent-kaurene monooxygenase</fullName>
        <ecNumber evidence="14">1.14.14.86</ecNumber>
    </recommendedName>
</protein>
<reference evidence="18" key="1">
    <citation type="submission" date="2023-05" db="EMBL/GenBank/DDBJ databases">
        <title>Nepenthes gracilis genome sequencing.</title>
        <authorList>
            <person name="Fukushima K."/>
        </authorList>
    </citation>
    <scope>NUCLEOTIDE SEQUENCE</scope>
    <source>
        <strain evidence="18">SING2019-196</strain>
    </source>
</reference>
<dbReference type="GO" id="GO:0016709">
    <property type="term" value="F:oxidoreductase activity, acting on paired donors, with incorporation or reduction of molecular oxygen, NAD(P)H as one donor, and incorporation of one atom of oxygen"/>
    <property type="evidence" value="ECO:0007669"/>
    <property type="project" value="TreeGrafter"/>
</dbReference>
<dbReference type="GO" id="GO:0020037">
    <property type="term" value="F:heme binding"/>
    <property type="evidence" value="ECO:0007669"/>
    <property type="project" value="InterPro"/>
</dbReference>
<evidence type="ECO:0000256" key="17">
    <source>
        <dbReference type="SAM" id="Phobius"/>
    </source>
</evidence>
<evidence type="ECO:0000256" key="12">
    <source>
        <dbReference type="ARBA" id="ARBA00023766"/>
    </source>
</evidence>
<evidence type="ECO:0000256" key="5">
    <source>
        <dbReference type="ARBA" id="ARBA00022723"/>
    </source>
</evidence>
<dbReference type="PANTHER" id="PTHR47283">
    <property type="entry name" value="ENT-KAURENE OXIDASE, CHLOROPLASTIC"/>
    <property type="match status" value="1"/>
</dbReference>
<keyword evidence="4 17" id="KW-0812">Transmembrane</keyword>
<dbReference type="CDD" id="cd11075">
    <property type="entry name" value="CYP77_89"/>
    <property type="match status" value="1"/>
</dbReference>
<evidence type="ECO:0000256" key="6">
    <source>
        <dbReference type="ARBA" id="ARBA00022805"/>
    </source>
</evidence>
<feature type="transmembrane region" description="Helical" evidence="17">
    <location>
        <begin position="12"/>
        <end position="32"/>
    </location>
</feature>
<dbReference type="PANTHER" id="PTHR47283:SF1">
    <property type="entry name" value="ENT-KAURENE OXIDASE, CHLOROPLASTIC"/>
    <property type="match status" value="1"/>
</dbReference>
<keyword evidence="11 17" id="KW-0472">Membrane</keyword>
<evidence type="ECO:0000256" key="7">
    <source>
        <dbReference type="ARBA" id="ARBA00022989"/>
    </source>
</evidence>
<gene>
    <name evidence="18" type="ORF">Nepgr_005907</name>
</gene>
<accession>A0AAD3S463</accession>
<dbReference type="InterPro" id="IPR036396">
    <property type="entry name" value="Cyt_P450_sf"/>
</dbReference>
<dbReference type="GO" id="GO:0052615">
    <property type="term" value="F:ent-kaurene oxidase activity"/>
    <property type="evidence" value="ECO:0007669"/>
    <property type="project" value="UniProtKB-EC"/>
</dbReference>
<keyword evidence="6" id="KW-0934">Plastid</keyword>
<feature type="binding site" description="axial binding residue" evidence="15">
    <location>
        <position position="460"/>
    </location>
    <ligand>
        <name>heme</name>
        <dbReference type="ChEBI" id="CHEBI:30413"/>
    </ligand>
    <ligandPart>
        <name>Fe</name>
        <dbReference type="ChEBI" id="CHEBI:18248"/>
    </ligandPart>
</feature>
<evidence type="ECO:0000256" key="10">
    <source>
        <dbReference type="ARBA" id="ARBA00023033"/>
    </source>
</evidence>
<dbReference type="PRINTS" id="PR00463">
    <property type="entry name" value="EP450I"/>
</dbReference>
<evidence type="ECO:0000256" key="8">
    <source>
        <dbReference type="ARBA" id="ARBA00023002"/>
    </source>
</evidence>
<dbReference type="SUPFAM" id="SSF48264">
    <property type="entry name" value="Cytochrome P450"/>
    <property type="match status" value="1"/>
</dbReference>
<keyword evidence="19" id="KW-1185">Reference proteome</keyword>
<dbReference type="InterPro" id="IPR001128">
    <property type="entry name" value="Cyt_P450"/>
</dbReference>
<dbReference type="PROSITE" id="PS00086">
    <property type="entry name" value="CYTOCHROME_P450"/>
    <property type="match status" value="1"/>
</dbReference>
<dbReference type="Gene3D" id="1.10.630.10">
    <property type="entry name" value="Cytochrome P450"/>
    <property type="match status" value="1"/>
</dbReference>
<evidence type="ECO:0000256" key="2">
    <source>
        <dbReference type="ARBA" id="ARBA00010617"/>
    </source>
</evidence>
<evidence type="ECO:0000256" key="14">
    <source>
        <dbReference type="ARBA" id="ARBA00066565"/>
    </source>
</evidence>
<keyword evidence="7 17" id="KW-1133">Transmembrane helix</keyword>
<sequence>MVIHGVNQSIMANPLATAMALVALSFLFFYYMKGSLFNQRRRSSDKLPPVPKVPGLPLLGNLLQLKEKKPYKTFTQWAEIYGPIYSIKLGSSQVIVLSNTHVAKEAMVTRFSSISTRKLPYALKVITYDKLLVVASDYNEFHKTVKRHLLSHLLGPNAQRRDRHQRETMVDNIINHLDALVINGSPVQAVNFQEIFAYELFGLSLKQVLGLDVQSIYVEELGTTTSRRDIFLTLVLDIMEGVIEVDWRDFFPYLRWVPNKTMERKIKELHFRREAVMKALIKEHKSQVEAGKEKDCYLDTLLSEEKTLTDAQLAMLAWEPIFESSDTVLITTEWAMFEIAKDPKRQDRLHQEIQSVCGSEKMTEEHLPQLPYLGAIFHETLRKHSPAPLVPLRYVHEDTQIGGYHIPAGSEIAINIYGCNRDINRWKDPDEWNPERFLDEKYDPQDLFKTMAFGAGRRVCAGSLQAMLIVCLSVGRLVQTFQWRLPDGEEEDVDTVHLTTHKLHPLHAIVKPRC</sequence>
<dbReference type="Pfam" id="PF00067">
    <property type="entry name" value="p450"/>
    <property type="match status" value="1"/>
</dbReference>
<evidence type="ECO:0000256" key="4">
    <source>
        <dbReference type="ARBA" id="ARBA00022692"/>
    </source>
</evidence>
<comment type="cofactor">
    <cofactor evidence="1 15">
        <name>heme</name>
        <dbReference type="ChEBI" id="CHEBI:30413"/>
    </cofactor>
</comment>
<dbReference type="AlphaFoldDB" id="A0AAD3S463"/>
<comment type="function">
    <text evidence="13">Catalyzes three successive oxidations of the 4-methyl group of ent-kaurene giving kaurenoic acid, a key step in gibberellins (GAs) biosynthesis. GAs, which are involved many processes, including stem elongation, play a central role in plant development.</text>
</comment>
<evidence type="ECO:0000313" key="19">
    <source>
        <dbReference type="Proteomes" id="UP001279734"/>
    </source>
</evidence>
<evidence type="ECO:0000256" key="16">
    <source>
        <dbReference type="RuleBase" id="RU000461"/>
    </source>
</evidence>
<evidence type="ECO:0000256" key="9">
    <source>
        <dbReference type="ARBA" id="ARBA00023004"/>
    </source>
</evidence>
<dbReference type="EC" id="1.14.14.86" evidence="14"/>
<dbReference type="FunFam" id="1.10.630.10:FF:000062">
    <property type="entry name" value="Ent-kaurene oxidase 2"/>
    <property type="match status" value="1"/>
</dbReference>
<keyword evidence="8 16" id="KW-0560">Oxidoreductase</keyword>
<dbReference type="Proteomes" id="UP001279734">
    <property type="component" value="Unassembled WGS sequence"/>
</dbReference>
<dbReference type="GO" id="GO:0005783">
    <property type="term" value="C:endoplasmic reticulum"/>
    <property type="evidence" value="ECO:0007669"/>
    <property type="project" value="TreeGrafter"/>
</dbReference>
<keyword evidence="6" id="KW-1002">Plastid outer membrane</keyword>
<evidence type="ECO:0000256" key="15">
    <source>
        <dbReference type="PIRSR" id="PIRSR602401-1"/>
    </source>
</evidence>
<evidence type="ECO:0000256" key="13">
    <source>
        <dbReference type="ARBA" id="ARBA00058795"/>
    </source>
</evidence>
<comment type="caution">
    <text evidence="18">The sequence shown here is derived from an EMBL/GenBank/DDBJ whole genome shotgun (WGS) entry which is preliminary data.</text>
</comment>
<keyword evidence="9 15" id="KW-0408">Iron</keyword>
<organism evidence="18 19">
    <name type="scientific">Nepenthes gracilis</name>
    <name type="common">Slender pitcher plant</name>
    <dbReference type="NCBI Taxonomy" id="150966"/>
    <lineage>
        <taxon>Eukaryota</taxon>
        <taxon>Viridiplantae</taxon>
        <taxon>Streptophyta</taxon>
        <taxon>Embryophyta</taxon>
        <taxon>Tracheophyta</taxon>
        <taxon>Spermatophyta</taxon>
        <taxon>Magnoliopsida</taxon>
        <taxon>eudicotyledons</taxon>
        <taxon>Gunneridae</taxon>
        <taxon>Pentapetalae</taxon>
        <taxon>Caryophyllales</taxon>
        <taxon>Nepenthaceae</taxon>
        <taxon>Nepenthes</taxon>
    </lineage>
</organism>
<evidence type="ECO:0000313" key="18">
    <source>
        <dbReference type="EMBL" id="GMH04068.1"/>
    </source>
</evidence>
<keyword evidence="5 15" id="KW-0479">Metal-binding</keyword>
<keyword evidence="10 16" id="KW-0503">Monooxygenase</keyword>
<evidence type="ECO:0000256" key="1">
    <source>
        <dbReference type="ARBA" id="ARBA00001971"/>
    </source>
</evidence>
<comment type="subcellular location">
    <subcellularLocation>
        <location evidence="12">Plastid</location>
        <location evidence="12">Chloroplast outer membrane</location>
        <topology evidence="12">Single-pass membrane protein</topology>
    </subcellularLocation>
</comment>
<dbReference type="InterPro" id="IPR002401">
    <property type="entry name" value="Cyt_P450_E_grp-I"/>
</dbReference>
<name>A0AAD3S463_NEPGR</name>
<dbReference type="EMBL" id="BSYO01000004">
    <property type="protein sequence ID" value="GMH04068.1"/>
    <property type="molecule type" value="Genomic_DNA"/>
</dbReference>
<dbReference type="GO" id="GO:0010241">
    <property type="term" value="P:ent-kaurene oxidation to kaurenoic acid"/>
    <property type="evidence" value="ECO:0007669"/>
    <property type="project" value="InterPro"/>
</dbReference>
<proteinExistence type="inferred from homology"/>
<dbReference type="GO" id="GO:0009707">
    <property type="term" value="C:chloroplast outer membrane"/>
    <property type="evidence" value="ECO:0007669"/>
    <property type="project" value="UniProtKB-SubCell"/>
</dbReference>
<evidence type="ECO:0000256" key="3">
    <source>
        <dbReference type="ARBA" id="ARBA00022617"/>
    </source>
</evidence>